<gene>
    <name evidence="6" type="ORF">DFR57_10329</name>
</gene>
<feature type="domain" description="Helicase ATP-binding" evidence="4">
    <location>
        <begin position="143"/>
        <end position="295"/>
    </location>
</feature>
<dbReference type="GO" id="GO:0005524">
    <property type="term" value="F:ATP binding"/>
    <property type="evidence" value="ECO:0007669"/>
    <property type="project" value="UniProtKB-KW"/>
</dbReference>
<dbReference type="PROSITE" id="PS51194">
    <property type="entry name" value="HELICASE_CTER"/>
    <property type="match status" value="1"/>
</dbReference>
<evidence type="ECO:0000313" key="7">
    <source>
        <dbReference type="Proteomes" id="UP000252585"/>
    </source>
</evidence>
<evidence type="ECO:0000259" key="5">
    <source>
        <dbReference type="PROSITE" id="PS51194"/>
    </source>
</evidence>
<feature type="domain" description="Helicase C-terminal" evidence="5">
    <location>
        <begin position="327"/>
        <end position="471"/>
    </location>
</feature>
<dbReference type="PANTHER" id="PTHR30580:SF1">
    <property type="entry name" value="COMF OPERON PROTEIN 1"/>
    <property type="match status" value="1"/>
</dbReference>
<dbReference type="GO" id="GO:0006310">
    <property type="term" value="P:DNA recombination"/>
    <property type="evidence" value="ECO:0007669"/>
    <property type="project" value="TreeGrafter"/>
</dbReference>
<dbReference type="GO" id="GO:0006302">
    <property type="term" value="P:double-strand break repair"/>
    <property type="evidence" value="ECO:0007669"/>
    <property type="project" value="TreeGrafter"/>
</dbReference>
<dbReference type="InterPro" id="IPR006935">
    <property type="entry name" value="Helicase/UvrB_N"/>
</dbReference>
<dbReference type="Pfam" id="PF00271">
    <property type="entry name" value="Helicase_C"/>
    <property type="match status" value="1"/>
</dbReference>
<dbReference type="GO" id="GO:0043138">
    <property type="term" value="F:3'-5' DNA helicase activity"/>
    <property type="evidence" value="ECO:0007669"/>
    <property type="project" value="TreeGrafter"/>
</dbReference>
<dbReference type="Gene3D" id="3.40.50.300">
    <property type="entry name" value="P-loop containing nucleotide triphosphate hydrolases"/>
    <property type="match status" value="2"/>
</dbReference>
<protein>
    <submittedName>
        <fullName evidence="6">Competence protein ComFA</fullName>
    </submittedName>
</protein>
<keyword evidence="7" id="KW-1185">Reference proteome</keyword>
<dbReference type="InterPro" id="IPR014001">
    <property type="entry name" value="Helicase_ATP-bd"/>
</dbReference>
<proteinExistence type="predicted"/>
<accession>A0A368Y377</accession>
<sequence length="471" mass="53547">MSKKSSVPPEKILPLNHSSLREDPIVQYLSGKLLLKEELPQNLKEPYLSQLQTLDAIDQPKSRPTCNRCGNNKKHLLGIIPCNRCHQTHVYCRNCLQTGRVLACEKLYFWAGVQPKWTHQSEPCTWKGNLTKAQQKAADRISEVMDSKDKKLLCWAVCGAGKTEMLFAGITLAISKNKRVCLATPRADVVRELFPRFRQAFKNTEIEALYGATKEKTGISQLTIATTHQLIRYSNAFDVIIIDEIDAFPFHNDENLHYLANRALKKEGSQIFLTATPRKREQMLIQTGKLEAVFVPVRFHGHPLPIPKEKYIFRLSYTLQKSTLPSVFKNWYKNRRNQTRQILLFLPTISLTTKLLPKIQAMYPNKKIESVHAEDAERKEKIDAYRNHEIDIILTTTILERGVTFPSVDVVVMDAGHAVFDEAALVQIAGRAGRSPDDPTGEVLFLHQGRTEALVSAIKQIKTMNKKGRNL</sequence>
<organism evidence="6 7">
    <name type="scientific">Saliterribacillus persicus</name>
    <dbReference type="NCBI Taxonomy" id="930114"/>
    <lineage>
        <taxon>Bacteria</taxon>
        <taxon>Bacillati</taxon>
        <taxon>Bacillota</taxon>
        <taxon>Bacilli</taxon>
        <taxon>Bacillales</taxon>
        <taxon>Bacillaceae</taxon>
        <taxon>Saliterribacillus</taxon>
    </lineage>
</organism>
<evidence type="ECO:0000313" key="6">
    <source>
        <dbReference type="EMBL" id="RCW74733.1"/>
    </source>
</evidence>
<keyword evidence="1" id="KW-0547">Nucleotide-binding</keyword>
<dbReference type="GO" id="GO:0003677">
    <property type="term" value="F:DNA binding"/>
    <property type="evidence" value="ECO:0007669"/>
    <property type="project" value="UniProtKB-KW"/>
</dbReference>
<dbReference type="EMBL" id="QPJJ01000003">
    <property type="protein sequence ID" value="RCW74733.1"/>
    <property type="molecule type" value="Genomic_DNA"/>
</dbReference>
<name>A0A368Y377_9BACI</name>
<dbReference type="SUPFAM" id="SSF52540">
    <property type="entry name" value="P-loop containing nucleoside triphosphate hydrolases"/>
    <property type="match status" value="1"/>
</dbReference>
<dbReference type="GO" id="GO:0006270">
    <property type="term" value="P:DNA replication initiation"/>
    <property type="evidence" value="ECO:0007669"/>
    <property type="project" value="TreeGrafter"/>
</dbReference>
<evidence type="ECO:0000256" key="1">
    <source>
        <dbReference type="ARBA" id="ARBA00022741"/>
    </source>
</evidence>
<dbReference type="AlphaFoldDB" id="A0A368Y377"/>
<evidence type="ECO:0000259" key="4">
    <source>
        <dbReference type="PROSITE" id="PS51192"/>
    </source>
</evidence>
<dbReference type="PANTHER" id="PTHR30580">
    <property type="entry name" value="PRIMOSOMAL PROTEIN N"/>
    <property type="match status" value="1"/>
</dbReference>
<dbReference type="InterPro" id="IPR027417">
    <property type="entry name" value="P-loop_NTPase"/>
</dbReference>
<evidence type="ECO:0000256" key="3">
    <source>
        <dbReference type="ARBA" id="ARBA00023125"/>
    </source>
</evidence>
<dbReference type="RefSeq" id="WP_114351855.1">
    <property type="nucleotide sequence ID" value="NZ_QPJJ01000003.1"/>
</dbReference>
<reference evidence="6 7" key="1">
    <citation type="submission" date="2018-07" db="EMBL/GenBank/DDBJ databases">
        <title>Genomic Encyclopedia of Type Strains, Phase IV (KMG-IV): sequencing the most valuable type-strain genomes for metagenomic binning, comparative biology and taxonomic classification.</title>
        <authorList>
            <person name="Goeker M."/>
        </authorList>
    </citation>
    <scope>NUCLEOTIDE SEQUENCE [LARGE SCALE GENOMIC DNA]</scope>
    <source>
        <strain evidence="6 7">DSM 27696</strain>
    </source>
</reference>
<dbReference type="PROSITE" id="PS51192">
    <property type="entry name" value="HELICASE_ATP_BIND_1"/>
    <property type="match status" value="1"/>
</dbReference>
<keyword evidence="3" id="KW-0238">DNA-binding</keyword>
<dbReference type="SMART" id="SM00490">
    <property type="entry name" value="HELICc"/>
    <property type="match status" value="1"/>
</dbReference>
<dbReference type="InterPro" id="IPR001650">
    <property type="entry name" value="Helicase_C-like"/>
</dbReference>
<dbReference type="SMART" id="SM00487">
    <property type="entry name" value="DEXDc"/>
    <property type="match status" value="1"/>
</dbReference>
<keyword evidence="2" id="KW-0067">ATP-binding</keyword>
<dbReference type="Pfam" id="PF04851">
    <property type="entry name" value="ResIII"/>
    <property type="match status" value="1"/>
</dbReference>
<dbReference type="Proteomes" id="UP000252585">
    <property type="component" value="Unassembled WGS sequence"/>
</dbReference>
<evidence type="ECO:0000256" key="2">
    <source>
        <dbReference type="ARBA" id="ARBA00022840"/>
    </source>
</evidence>
<comment type="caution">
    <text evidence="6">The sequence shown here is derived from an EMBL/GenBank/DDBJ whole genome shotgun (WGS) entry which is preliminary data.</text>
</comment>
<dbReference type="OrthoDB" id="2077914at2"/>
<dbReference type="GO" id="GO:0016787">
    <property type="term" value="F:hydrolase activity"/>
    <property type="evidence" value="ECO:0007669"/>
    <property type="project" value="InterPro"/>
</dbReference>